<gene>
    <name evidence="2" type="ORF">TSACC_21736</name>
</gene>
<dbReference type="OrthoDB" id="9872506at2"/>
<sequence>MNGIIGVAIFLLIAWFILRVAFALTGLAFHLLWIAAIVLFVIWVFGKIFGAK</sequence>
<keyword evidence="3" id="KW-1185">Reference proteome</keyword>
<dbReference type="RefSeq" id="WP_153811367.1">
    <property type="nucleotide sequence ID" value="NZ_BDCO01000002.1"/>
</dbReference>
<dbReference type="InParanoid" id="A0A146G7I7"/>
<reference evidence="3" key="1">
    <citation type="journal article" date="2017" name="Genome Announc.">
        <title>Draft Genome Sequence of Terrimicrobium sacchariphilum NM-5T, a Facultative Anaerobic Soil Bacterium of the Class Spartobacteria.</title>
        <authorList>
            <person name="Qiu Y.L."/>
            <person name="Tourlousse D.M."/>
            <person name="Matsuura N."/>
            <person name="Ohashi A."/>
            <person name="Sekiguchi Y."/>
        </authorList>
    </citation>
    <scope>NUCLEOTIDE SEQUENCE [LARGE SCALE GENOMIC DNA]</scope>
    <source>
        <strain evidence="3">NM-5</strain>
    </source>
</reference>
<evidence type="ECO:0000256" key="1">
    <source>
        <dbReference type="SAM" id="Phobius"/>
    </source>
</evidence>
<keyword evidence="1" id="KW-1133">Transmembrane helix</keyword>
<feature type="transmembrane region" description="Helical" evidence="1">
    <location>
        <begin position="33"/>
        <end position="50"/>
    </location>
</feature>
<accession>A0A146G7I7</accession>
<keyword evidence="1" id="KW-0812">Transmembrane</keyword>
<keyword evidence="1" id="KW-0472">Membrane</keyword>
<protein>
    <recommendedName>
        <fullName evidence="4">Hydrophobic protein</fullName>
    </recommendedName>
</protein>
<dbReference type="EMBL" id="BDCO01000002">
    <property type="protein sequence ID" value="GAT33322.1"/>
    <property type="molecule type" value="Genomic_DNA"/>
</dbReference>
<dbReference type="AlphaFoldDB" id="A0A146G7I7"/>
<evidence type="ECO:0000313" key="2">
    <source>
        <dbReference type="EMBL" id="GAT33322.1"/>
    </source>
</evidence>
<proteinExistence type="predicted"/>
<dbReference type="Proteomes" id="UP000076023">
    <property type="component" value="Unassembled WGS sequence"/>
</dbReference>
<name>A0A146G7I7_TERSA</name>
<evidence type="ECO:0000313" key="3">
    <source>
        <dbReference type="Proteomes" id="UP000076023"/>
    </source>
</evidence>
<comment type="caution">
    <text evidence="2">The sequence shown here is derived from an EMBL/GenBank/DDBJ whole genome shotgun (WGS) entry which is preliminary data.</text>
</comment>
<evidence type="ECO:0008006" key="4">
    <source>
        <dbReference type="Google" id="ProtNLM"/>
    </source>
</evidence>
<organism evidence="2 3">
    <name type="scientific">Terrimicrobium sacchariphilum</name>
    <dbReference type="NCBI Taxonomy" id="690879"/>
    <lineage>
        <taxon>Bacteria</taxon>
        <taxon>Pseudomonadati</taxon>
        <taxon>Verrucomicrobiota</taxon>
        <taxon>Terrimicrobiia</taxon>
        <taxon>Terrimicrobiales</taxon>
        <taxon>Terrimicrobiaceae</taxon>
        <taxon>Terrimicrobium</taxon>
    </lineage>
</organism>